<evidence type="ECO:0000256" key="2">
    <source>
        <dbReference type="SAM" id="Phobius"/>
    </source>
</evidence>
<feature type="transmembrane region" description="Helical" evidence="2">
    <location>
        <begin position="52"/>
        <end position="72"/>
    </location>
</feature>
<keyword evidence="2" id="KW-1133">Transmembrane helix</keyword>
<dbReference type="EMBL" id="MSKI01000019">
    <property type="protein sequence ID" value="OLO56275.1"/>
    <property type="molecule type" value="Genomic_DNA"/>
</dbReference>
<evidence type="ECO:0000313" key="3">
    <source>
        <dbReference type="EMBL" id="OLO56275.1"/>
    </source>
</evidence>
<keyword evidence="2" id="KW-0812">Transmembrane</keyword>
<dbReference type="Proteomes" id="UP000186855">
    <property type="component" value="Unassembled WGS sequence"/>
</dbReference>
<reference evidence="3 4" key="1">
    <citation type="submission" date="2016-12" db="EMBL/GenBank/DDBJ databases">
        <title>Genomic comparison of strains in the 'Actinomyces naeslundii' group.</title>
        <authorList>
            <person name="Mughal S.R."/>
            <person name="Do T."/>
            <person name="Gilbert S.C."/>
            <person name="Witherden E.A."/>
            <person name="Didelot X."/>
            <person name="Beighton D."/>
        </authorList>
    </citation>
    <scope>NUCLEOTIDE SEQUENCE [LARGE SCALE GENOMIC DNA]</scope>
    <source>
        <strain evidence="3 4">S24V</strain>
    </source>
</reference>
<feature type="region of interest" description="Disordered" evidence="1">
    <location>
        <begin position="125"/>
        <end position="160"/>
    </location>
</feature>
<protein>
    <submittedName>
        <fullName evidence="3">Uncharacterized protein</fullName>
    </submittedName>
</protein>
<name>A0A1Q8W3G2_9ACTO</name>
<feature type="transmembrane region" description="Helical" evidence="2">
    <location>
        <begin position="84"/>
        <end position="106"/>
    </location>
</feature>
<gene>
    <name evidence="3" type="ORF">BKH30_02010</name>
</gene>
<comment type="caution">
    <text evidence="3">The sequence shown here is derived from an EMBL/GenBank/DDBJ whole genome shotgun (WGS) entry which is preliminary data.</text>
</comment>
<feature type="transmembrane region" description="Helical" evidence="2">
    <location>
        <begin position="12"/>
        <end position="32"/>
    </location>
</feature>
<dbReference type="AlphaFoldDB" id="A0A1Q8W3G2"/>
<evidence type="ECO:0000313" key="4">
    <source>
        <dbReference type="Proteomes" id="UP000186855"/>
    </source>
</evidence>
<accession>A0A1Q8W3G2</accession>
<sequence>MNLSDTQIGAGCLVLGVVTMMNWWFAMFSDHWYGDLGRSFGEGEFHVGRNTIALTLPSVGLMFLCGGAGVLFERGAREGDVVVSFFYVAAITFLVVAVLSLIPFPLPGPMYPEWQLEKRRARAGAAARETGLDDEPVRSTGRHAAEPRKPRLRGPGRHAK</sequence>
<evidence type="ECO:0000256" key="1">
    <source>
        <dbReference type="SAM" id="MobiDB-lite"/>
    </source>
</evidence>
<proteinExistence type="predicted"/>
<feature type="compositionally biased region" description="Basic residues" evidence="1">
    <location>
        <begin position="150"/>
        <end position="160"/>
    </location>
</feature>
<organism evidence="3 4">
    <name type="scientific">Actinomyces oris</name>
    <dbReference type="NCBI Taxonomy" id="544580"/>
    <lineage>
        <taxon>Bacteria</taxon>
        <taxon>Bacillati</taxon>
        <taxon>Actinomycetota</taxon>
        <taxon>Actinomycetes</taxon>
        <taxon>Actinomycetales</taxon>
        <taxon>Actinomycetaceae</taxon>
        <taxon>Actinomyces</taxon>
    </lineage>
</organism>
<keyword evidence="2" id="KW-0472">Membrane</keyword>